<accession>A0A6G1EB20</accession>
<evidence type="ECO:0000313" key="2">
    <source>
        <dbReference type="EMBL" id="KAF0921861.1"/>
    </source>
</evidence>
<protein>
    <submittedName>
        <fullName evidence="2">Uncharacterized protein</fullName>
    </submittedName>
</protein>
<reference evidence="2 3" key="1">
    <citation type="submission" date="2019-11" db="EMBL/GenBank/DDBJ databases">
        <title>Whole genome sequence of Oryza granulata.</title>
        <authorList>
            <person name="Li W."/>
        </authorList>
    </citation>
    <scope>NUCLEOTIDE SEQUENCE [LARGE SCALE GENOMIC DNA]</scope>
    <source>
        <strain evidence="3">cv. Menghai</strain>
        <tissue evidence="2">Leaf</tissue>
    </source>
</reference>
<feature type="region of interest" description="Disordered" evidence="1">
    <location>
        <begin position="1"/>
        <end position="34"/>
    </location>
</feature>
<evidence type="ECO:0000256" key="1">
    <source>
        <dbReference type="SAM" id="MobiDB-lite"/>
    </source>
</evidence>
<gene>
    <name evidence="2" type="ORF">E2562_020323</name>
</gene>
<dbReference type="Proteomes" id="UP000479710">
    <property type="component" value="Unassembled WGS sequence"/>
</dbReference>
<name>A0A6G1EB20_9ORYZ</name>
<dbReference type="AlphaFoldDB" id="A0A6G1EB20"/>
<dbReference type="EMBL" id="SPHZ02000004">
    <property type="protein sequence ID" value="KAF0921861.1"/>
    <property type="molecule type" value="Genomic_DNA"/>
</dbReference>
<evidence type="ECO:0000313" key="3">
    <source>
        <dbReference type="Proteomes" id="UP000479710"/>
    </source>
</evidence>
<feature type="compositionally biased region" description="Low complexity" evidence="1">
    <location>
        <begin position="9"/>
        <end position="23"/>
    </location>
</feature>
<proteinExistence type="predicted"/>
<organism evidence="2 3">
    <name type="scientific">Oryza meyeriana var. granulata</name>
    <dbReference type="NCBI Taxonomy" id="110450"/>
    <lineage>
        <taxon>Eukaryota</taxon>
        <taxon>Viridiplantae</taxon>
        <taxon>Streptophyta</taxon>
        <taxon>Embryophyta</taxon>
        <taxon>Tracheophyta</taxon>
        <taxon>Spermatophyta</taxon>
        <taxon>Magnoliopsida</taxon>
        <taxon>Liliopsida</taxon>
        <taxon>Poales</taxon>
        <taxon>Poaceae</taxon>
        <taxon>BOP clade</taxon>
        <taxon>Oryzoideae</taxon>
        <taxon>Oryzeae</taxon>
        <taxon>Oryzinae</taxon>
        <taxon>Oryza</taxon>
        <taxon>Oryza meyeriana</taxon>
    </lineage>
</organism>
<sequence length="94" mass="9828">MHRGRDGRAAGSEEGSTEGTMEGEAAEKVPGSRPSQPLLLLYPLLAPLPSQPPRTNANAVIAFATNTTAAVVGIGSSAYERLGLDGYGERTQCW</sequence>
<comment type="caution">
    <text evidence="2">The sequence shown here is derived from an EMBL/GenBank/DDBJ whole genome shotgun (WGS) entry which is preliminary data.</text>
</comment>
<keyword evidence="3" id="KW-1185">Reference proteome</keyword>